<dbReference type="Pfam" id="PF00196">
    <property type="entry name" value="GerE"/>
    <property type="match status" value="1"/>
</dbReference>
<dbReference type="Gene3D" id="3.40.50.2300">
    <property type="match status" value="1"/>
</dbReference>
<dbReference type="SUPFAM" id="SSF46894">
    <property type="entry name" value="C-terminal effector domain of the bipartite response regulators"/>
    <property type="match status" value="1"/>
</dbReference>
<proteinExistence type="predicted"/>
<dbReference type="RefSeq" id="WP_380224167.1">
    <property type="nucleotide sequence ID" value="NZ_JBHSOF010000005.1"/>
</dbReference>
<evidence type="ECO:0000256" key="1">
    <source>
        <dbReference type="ARBA" id="ARBA00023125"/>
    </source>
</evidence>
<dbReference type="SUPFAM" id="SSF52172">
    <property type="entry name" value="CheY-like"/>
    <property type="match status" value="1"/>
</dbReference>
<accession>A0ABW0X210</accession>
<sequence length="207" mass="22046">MTIRVLVADEQLLPLDAIAEVLSSVQDFEVVGAVNRSSMIVPVAVRRRPDVAVLGMGTAQGGFRLVRELGKRLPDCRIVLMAARPTRTLVDRAVSAGVLGVVTKQTKIPRLVDAIRDAAAGGRPAPGDTEPPAAGPAPRTLVAEQVLSEREREILRLTATGASVKEVARELYLAAGTVRNLTSGAMRKLDGRNRFDAARIAAERGLL</sequence>
<evidence type="ECO:0000259" key="4">
    <source>
        <dbReference type="PROSITE" id="PS50110"/>
    </source>
</evidence>
<dbReference type="InterPro" id="IPR011006">
    <property type="entry name" value="CheY-like_superfamily"/>
</dbReference>
<dbReference type="InterPro" id="IPR039420">
    <property type="entry name" value="WalR-like"/>
</dbReference>
<dbReference type="InterPro" id="IPR001789">
    <property type="entry name" value="Sig_transdc_resp-reg_receiver"/>
</dbReference>
<dbReference type="CDD" id="cd06170">
    <property type="entry name" value="LuxR_C_like"/>
    <property type="match status" value="1"/>
</dbReference>
<dbReference type="InterPro" id="IPR016032">
    <property type="entry name" value="Sig_transdc_resp-reg_C-effctor"/>
</dbReference>
<dbReference type="InterPro" id="IPR000792">
    <property type="entry name" value="Tscrpt_reg_LuxR_C"/>
</dbReference>
<keyword evidence="1" id="KW-0238">DNA-binding</keyword>
<name>A0ABW0X210_9ACTN</name>
<dbReference type="EMBL" id="JBHSOF010000005">
    <property type="protein sequence ID" value="MFC5662551.1"/>
    <property type="molecule type" value="Genomic_DNA"/>
</dbReference>
<protein>
    <submittedName>
        <fullName evidence="5">Response regulator transcription factor</fullName>
    </submittedName>
</protein>
<reference evidence="6" key="1">
    <citation type="journal article" date="2019" name="Int. J. Syst. Evol. Microbiol.">
        <title>The Global Catalogue of Microorganisms (GCM) 10K type strain sequencing project: providing services to taxonomists for standard genome sequencing and annotation.</title>
        <authorList>
            <consortium name="The Broad Institute Genomics Platform"/>
            <consortium name="The Broad Institute Genome Sequencing Center for Infectious Disease"/>
            <person name="Wu L."/>
            <person name="Ma J."/>
        </authorList>
    </citation>
    <scope>NUCLEOTIDE SEQUENCE [LARGE SCALE GENOMIC DNA]</scope>
    <source>
        <strain evidence="6">CGMCC 4.1437</strain>
    </source>
</reference>
<feature type="domain" description="HTH luxR-type" evidence="3">
    <location>
        <begin position="140"/>
        <end position="205"/>
    </location>
</feature>
<feature type="domain" description="Response regulatory" evidence="4">
    <location>
        <begin position="4"/>
        <end position="119"/>
    </location>
</feature>
<comment type="caution">
    <text evidence="2">Lacks conserved residue(s) required for the propagation of feature annotation.</text>
</comment>
<dbReference type="PANTHER" id="PTHR43214">
    <property type="entry name" value="TWO-COMPONENT RESPONSE REGULATOR"/>
    <property type="match status" value="1"/>
</dbReference>
<evidence type="ECO:0000256" key="2">
    <source>
        <dbReference type="PROSITE-ProRule" id="PRU00169"/>
    </source>
</evidence>
<dbReference type="PROSITE" id="PS50043">
    <property type="entry name" value="HTH_LUXR_2"/>
    <property type="match status" value="1"/>
</dbReference>
<dbReference type="Pfam" id="PF00072">
    <property type="entry name" value="Response_reg"/>
    <property type="match status" value="1"/>
</dbReference>
<comment type="caution">
    <text evidence="5">The sequence shown here is derived from an EMBL/GenBank/DDBJ whole genome shotgun (WGS) entry which is preliminary data.</text>
</comment>
<organism evidence="5 6">
    <name type="scientific">Kitasatospora misakiensis</name>
    <dbReference type="NCBI Taxonomy" id="67330"/>
    <lineage>
        <taxon>Bacteria</taxon>
        <taxon>Bacillati</taxon>
        <taxon>Actinomycetota</taxon>
        <taxon>Actinomycetes</taxon>
        <taxon>Kitasatosporales</taxon>
        <taxon>Streptomycetaceae</taxon>
        <taxon>Kitasatospora</taxon>
    </lineage>
</organism>
<dbReference type="SMART" id="SM00421">
    <property type="entry name" value="HTH_LUXR"/>
    <property type="match status" value="1"/>
</dbReference>
<dbReference type="PANTHER" id="PTHR43214:SF42">
    <property type="entry name" value="TRANSCRIPTIONAL REGULATORY PROTEIN DESR"/>
    <property type="match status" value="1"/>
</dbReference>
<keyword evidence="6" id="KW-1185">Reference proteome</keyword>
<dbReference type="SMART" id="SM00448">
    <property type="entry name" value="REC"/>
    <property type="match status" value="1"/>
</dbReference>
<evidence type="ECO:0000259" key="3">
    <source>
        <dbReference type="PROSITE" id="PS50043"/>
    </source>
</evidence>
<evidence type="ECO:0000313" key="5">
    <source>
        <dbReference type="EMBL" id="MFC5662551.1"/>
    </source>
</evidence>
<dbReference type="Proteomes" id="UP001595975">
    <property type="component" value="Unassembled WGS sequence"/>
</dbReference>
<dbReference type="PROSITE" id="PS50110">
    <property type="entry name" value="RESPONSE_REGULATORY"/>
    <property type="match status" value="1"/>
</dbReference>
<dbReference type="PRINTS" id="PR00038">
    <property type="entry name" value="HTHLUXR"/>
</dbReference>
<evidence type="ECO:0000313" key="6">
    <source>
        <dbReference type="Proteomes" id="UP001595975"/>
    </source>
</evidence>
<gene>
    <name evidence="5" type="ORF">ACFP3U_06090</name>
</gene>